<evidence type="ECO:0000313" key="2">
    <source>
        <dbReference type="EMBL" id="DAD95552.1"/>
    </source>
</evidence>
<feature type="transmembrane region" description="Helical" evidence="1">
    <location>
        <begin position="6"/>
        <end position="30"/>
    </location>
</feature>
<reference evidence="2" key="1">
    <citation type="journal article" date="2021" name="Proc. Natl. Acad. Sci. U.S.A.">
        <title>A Catalog of Tens of Thousands of Viruses from Human Metagenomes Reveals Hidden Associations with Chronic Diseases.</title>
        <authorList>
            <person name="Tisza M.J."/>
            <person name="Buck C.B."/>
        </authorList>
    </citation>
    <scope>NUCLEOTIDE SEQUENCE</scope>
    <source>
        <strain evidence="2">CtW7Z6</strain>
    </source>
</reference>
<accession>A0A8S5NMU4</accession>
<dbReference type="EMBL" id="BK015194">
    <property type="protein sequence ID" value="DAD95552.1"/>
    <property type="molecule type" value="Genomic_DNA"/>
</dbReference>
<sequence>MVKKTAPIPLIMGCNTCNTFFSIFHTFLFLP</sequence>
<organism evidence="2">
    <name type="scientific">Myoviridae sp. ctW7Z6</name>
    <dbReference type="NCBI Taxonomy" id="2826661"/>
    <lineage>
        <taxon>Viruses</taxon>
        <taxon>Duplodnaviria</taxon>
        <taxon>Heunggongvirae</taxon>
        <taxon>Uroviricota</taxon>
        <taxon>Caudoviricetes</taxon>
    </lineage>
</organism>
<keyword evidence="1" id="KW-0472">Membrane</keyword>
<protein>
    <submittedName>
        <fullName evidence="2">Uncharacterized protein</fullName>
    </submittedName>
</protein>
<keyword evidence="1" id="KW-0812">Transmembrane</keyword>
<evidence type="ECO:0000256" key="1">
    <source>
        <dbReference type="SAM" id="Phobius"/>
    </source>
</evidence>
<name>A0A8S5NMU4_9CAUD</name>
<proteinExistence type="predicted"/>
<keyword evidence="1" id="KW-1133">Transmembrane helix</keyword>